<dbReference type="eggNOG" id="COG0789">
    <property type="taxonomic scope" value="Bacteria"/>
</dbReference>
<dbReference type="Pfam" id="PF13411">
    <property type="entry name" value="MerR_1"/>
    <property type="match status" value="1"/>
</dbReference>
<dbReference type="CDD" id="cd01109">
    <property type="entry name" value="HTH_YyaN"/>
    <property type="match status" value="1"/>
</dbReference>
<dbReference type="InterPro" id="IPR047057">
    <property type="entry name" value="MerR_fam"/>
</dbReference>
<comment type="caution">
    <text evidence="4">The sequence shown here is derived from an EMBL/GenBank/DDBJ whole genome shotgun (WGS) entry which is preliminary data.</text>
</comment>
<name>S0FJ96_RUMCE</name>
<dbReference type="PANTHER" id="PTHR30204">
    <property type="entry name" value="REDOX-CYCLING DRUG-SENSING TRANSCRIPTIONAL ACTIVATOR SOXR"/>
    <property type="match status" value="1"/>
</dbReference>
<evidence type="ECO:0000313" key="5">
    <source>
        <dbReference type="Proteomes" id="UP000014155"/>
    </source>
</evidence>
<feature type="coiled-coil region" evidence="2">
    <location>
        <begin position="83"/>
        <end position="110"/>
    </location>
</feature>
<dbReference type="Proteomes" id="UP000014155">
    <property type="component" value="Unassembled WGS sequence"/>
</dbReference>
<evidence type="ECO:0000256" key="1">
    <source>
        <dbReference type="ARBA" id="ARBA00023125"/>
    </source>
</evidence>
<dbReference type="PATRIC" id="fig|1195236.3.peg.4159"/>
<dbReference type="PROSITE" id="PS50937">
    <property type="entry name" value="HTH_MERR_2"/>
    <property type="match status" value="1"/>
</dbReference>
<feature type="domain" description="HTH merR-type" evidence="3">
    <location>
        <begin position="1"/>
        <end position="71"/>
    </location>
</feature>
<dbReference type="GO" id="GO:0003700">
    <property type="term" value="F:DNA-binding transcription factor activity"/>
    <property type="evidence" value="ECO:0007669"/>
    <property type="project" value="InterPro"/>
</dbReference>
<accession>S0FJ96</accession>
<sequence>MEYTIKQAAEKMNLTAYTLRYYDKEGLLPFVVRDSAGNRLFTDNDIEWLGLICCLKNTGMPIRQIKKFIQGALEGDHTLESRVKMLLEHRNHVLRQMEELNKNLDKINHKIKHYGGCLEEYKKQNIQSVHAN</sequence>
<reference evidence="4 5" key="1">
    <citation type="journal article" date="2013" name="Genome Announc.">
        <title>Draft Genome Sequence of the Cellulolytic, Mesophilic, Anaerobic Bacterium Clostridium termitidis Strain CT1112 (DSM 5398).</title>
        <authorList>
            <person name="Lal S."/>
            <person name="Ramachandran U."/>
            <person name="Zhang X."/>
            <person name="Munir R."/>
            <person name="Sparling R."/>
            <person name="Levin D.B."/>
        </authorList>
    </citation>
    <scope>NUCLEOTIDE SEQUENCE [LARGE SCALE GENOMIC DNA]</scope>
    <source>
        <strain evidence="4 5">CT1112</strain>
    </source>
</reference>
<gene>
    <name evidence="4" type="ORF">CTER_3949</name>
</gene>
<dbReference type="Gene3D" id="1.10.1660.10">
    <property type="match status" value="1"/>
</dbReference>
<protein>
    <submittedName>
        <fullName evidence="4">Putative transcriptional regulator</fullName>
    </submittedName>
</protein>
<dbReference type="RefSeq" id="WP_004628699.1">
    <property type="nucleotide sequence ID" value="NZ_AORV01000057.1"/>
</dbReference>
<dbReference type="SMART" id="SM00422">
    <property type="entry name" value="HTH_MERR"/>
    <property type="match status" value="1"/>
</dbReference>
<dbReference type="EMBL" id="AORV01000057">
    <property type="protein sequence ID" value="EMS70316.1"/>
    <property type="molecule type" value="Genomic_DNA"/>
</dbReference>
<dbReference type="STRING" id="1195236.CTER_3949"/>
<keyword evidence="1" id="KW-0238">DNA-binding</keyword>
<evidence type="ECO:0000259" key="3">
    <source>
        <dbReference type="PROSITE" id="PS50937"/>
    </source>
</evidence>
<dbReference type="GO" id="GO:0003677">
    <property type="term" value="F:DNA binding"/>
    <property type="evidence" value="ECO:0007669"/>
    <property type="project" value="UniProtKB-KW"/>
</dbReference>
<dbReference type="InterPro" id="IPR000551">
    <property type="entry name" value="MerR-type_HTH_dom"/>
</dbReference>
<dbReference type="SUPFAM" id="SSF46955">
    <property type="entry name" value="Putative DNA-binding domain"/>
    <property type="match status" value="1"/>
</dbReference>
<evidence type="ECO:0000256" key="2">
    <source>
        <dbReference type="SAM" id="Coils"/>
    </source>
</evidence>
<keyword evidence="2" id="KW-0175">Coiled coil</keyword>
<dbReference type="AlphaFoldDB" id="S0FJ96"/>
<keyword evidence="5" id="KW-1185">Reference proteome</keyword>
<proteinExistence type="predicted"/>
<dbReference type="InterPro" id="IPR009061">
    <property type="entry name" value="DNA-bd_dom_put_sf"/>
</dbReference>
<dbReference type="PANTHER" id="PTHR30204:SF82">
    <property type="entry name" value="TRANSCRIPTIONAL REGULATOR, MERR FAMILY"/>
    <property type="match status" value="1"/>
</dbReference>
<organism evidence="4 5">
    <name type="scientific">Ruminiclostridium cellobioparum subsp. termitidis CT1112</name>
    <dbReference type="NCBI Taxonomy" id="1195236"/>
    <lineage>
        <taxon>Bacteria</taxon>
        <taxon>Bacillati</taxon>
        <taxon>Bacillota</taxon>
        <taxon>Clostridia</taxon>
        <taxon>Eubacteriales</taxon>
        <taxon>Oscillospiraceae</taxon>
        <taxon>Ruminiclostridium</taxon>
    </lineage>
</organism>
<evidence type="ECO:0000313" key="4">
    <source>
        <dbReference type="EMBL" id="EMS70316.1"/>
    </source>
</evidence>